<sequence>MAQVFVNSSNFLLLVERNCSVPQHSIFRKLGNLSDSKLGCYKIHMKIS</sequence>
<organism evidence="1">
    <name type="scientific">marine metagenome</name>
    <dbReference type="NCBI Taxonomy" id="408172"/>
    <lineage>
        <taxon>unclassified sequences</taxon>
        <taxon>metagenomes</taxon>
        <taxon>ecological metagenomes</taxon>
    </lineage>
</organism>
<proteinExistence type="predicted"/>
<evidence type="ECO:0000313" key="1">
    <source>
        <dbReference type="EMBL" id="SUZ78229.1"/>
    </source>
</evidence>
<dbReference type="AlphaFoldDB" id="A0A381QIJ3"/>
<name>A0A381QIJ3_9ZZZZ</name>
<accession>A0A381QIJ3</accession>
<gene>
    <name evidence="1" type="ORF">METZ01_LOCUS31083</name>
</gene>
<protein>
    <submittedName>
        <fullName evidence="1">Uncharacterized protein</fullName>
    </submittedName>
</protein>
<reference evidence="1" key="1">
    <citation type="submission" date="2018-05" db="EMBL/GenBank/DDBJ databases">
        <authorList>
            <person name="Lanie J.A."/>
            <person name="Ng W.-L."/>
            <person name="Kazmierczak K.M."/>
            <person name="Andrzejewski T.M."/>
            <person name="Davidsen T.M."/>
            <person name="Wayne K.J."/>
            <person name="Tettelin H."/>
            <person name="Glass J.I."/>
            <person name="Rusch D."/>
            <person name="Podicherti R."/>
            <person name="Tsui H.-C.T."/>
            <person name="Winkler M.E."/>
        </authorList>
    </citation>
    <scope>NUCLEOTIDE SEQUENCE</scope>
</reference>
<dbReference type="EMBL" id="UINC01001345">
    <property type="protein sequence ID" value="SUZ78229.1"/>
    <property type="molecule type" value="Genomic_DNA"/>
</dbReference>